<evidence type="ECO:0000313" key="2">
    <source>
        <dbReference type="EMBL" id="MCP3734662.1"/>
    </source>
</evidence>
<evidence type="ECO:0000256" key="1">
    <source>
        <dbReference type="SAM" id="MobiDB-lite"/>
    </source>
</evidence>
<dbReference type="RefSeq" id="WP_254288664.1">
    <property type="nucleotide sequence ID" value="NZ_JAMLDY010000007.1"/>
</dbReference>
<name>A0A9X2HRR1_9SPHN</name>
<feature type="region of interest" description="Disordered" evidence="1">
    <location>
        <begin position="36"/>
        <end position="84"/>
    </location>
</feature>
<evidence type="ECO:0000313" key="3">
    <source>
        <dbReference type="Proteomes" id="UP001139486"/>
    </source>
</evidence>
<dbReference type="AlphaFoldDB" id="A0A9X2HRR1"/>
<accession>A0A9X2HRR1</accession>
<reference evidence="2" key="1">
    <citation type="submission" date="2022-05" db="EMBL/GenBank/DDBJ databases">
        <title>Sphingomonas sp. strain RP10 Genome sequencing and assembly.</title>
        <authorList>
            <person name="Kim I."/>
        </authorList>
    </citation>
    <scope>NUCLEOTIDE SEQUENCE</scope>
    <source>
        <strain evidence="2">RP10</strain>
    </source>
</reference>
<dbReference type="Proteomes" id="UP001139486">
    <property type="component" value="Unassembled WGS sequence"/>
</dbReference>
<sequence>MTVAYALGDGAATFTTVDTMAGGGSVEVSGALTPVKADLPSPFRTPDKALSARTRPRTNDAGEPPVRRGARARSVRTAATSPCA</sequence>
<keyword evidence="3" id="KW-1185">Reference proteome</keyword>
<proteinExistence type="predicted"/>
<comment type="caution">
    <text evidence="2">The sequence shown here is derived from an EMBL/GenBank/DDBJ whole genome shotgun (WGS) entry which is preliminary data.</text>
</comment>
<gene>
    <name evidence="2" type="ORF">M9979_07235</name>
</gene>
<dbReference type="EMBL" id="JAMLDY010000007">
    <property type="protein sequence ID" value="MCP3734662.1"/>
    <property type="molecule type" value="Genomic_DNA"/>
</dbReference>
<protein>
    <submittedName>
        <fullName evidence="2">Uncharacterized protein</fullName>
    </submittedName>
</protein>
<feature type="compositionally biased region" description="Low complexity" evidence="1">
    <location>
        <begin position="75"/>
        <end position="84"/>
    </location>
</feature>
<organism evidence="2 3">
    <name type="scientific">Sphingomonas liriopis</name>
    <dbReference type="NCBI Taxonomy" id="2949094"/>
    <lineage>
        <taxon>Bacteria</taxon>
        <taxon>Pseudomonadati</taxon>
        <taxon>Pseudomonadota</taxon>
        <taxon>Alphaproteobacteria</taxon>
        <taxon>Sphingomonadales</taxon>
        <taxon>Sphingomonadaceae</taxon>
        <taxon>Sphingomonas</taxon>
    </lineage>
</organism>